<evidence type="ECO:0000313" key="7">
    <source>
        <dbReference type="Proteomes" id="UP000249377"/>
    </source>
</evidence>
<evidence type="ECO:0000313" key="6">
    <source>
        <dbReference type="EMBL" id="RAQ28266.1"/>
    </source>
</evidence>
<dbReference type="Pfam" id="PF00132">
    <property type="entry name" value="Hexapep"/>
    <property type="match status" value="1"/>
</dbReference>
<keyword evidence="4" id="KW-0012">Acyltransferase</keyword>
<feature type="domain" description="Maltose/galactoside acetyltransferase" evidence="5">
    <location>
        <begin position="4"/>
        <end position="58"/>
    </location>
</feature>
<dbReference type="CDD" id="cd03357">
    <property type="entry name" value="LbH_MAT_GAT"/>
    <property type="match status" value="1"/>
</dbReference>
<comment type="caution">
    <text evidence="6">The sequence shown here is derived from an EMBL/GenBank/DDBJ whole genome shotgun (WGS) entry which is preliminary data.</text>
</comment>
<evidence type="ECO:0000259" key="5">
    <source>
        <dbReference type="SMART" id="SM01266"/>
    </source>
</evidence>
<dbReference type="InterPro" id="IPR018357">
    <property type="entry name" value="Hexapep_transf_CS"/>
</dbReference>
<accession>A0A328UDT4</accession>
<dbReference type="RefSeq" id="WP_112332978.1">
    <property type="nucleotide sequence ID" value="NZ_QLYR01000006.1"/>
</dbReference>
<dbReference type="InterPro" id="IPR024688">
    <property type="entry name" value="Mac_dom"/>
</dbReference>
<keyword evidence="3" id="KW-0677">Repeat</keyword>
<keyword evidence="7" id="KW-1185">Reference proteome</keyword>
<dbReference type="SUPFAM" id="SSF51161">
    <property type="entry name" value="Trimeric LpxA-like enzymes"/>
    <property type="match status" value="1"/>
</dbReference>
<evidence type="ECO:0000256" key="1">
    <source>
        <dbReference type="ARBA" id="ARBA00007274"/>
    </source>
</evidence>
<comment type="similarity">
    <text evidence="1">Belongs to the transferase hexapeptide repeat family.</text>
</comment>
<dbReference type="PROSITE" id="PS00101">
    <property type="entry name" value="HEXAPEP_TRANSFERASES"/>
    <property type="match status" value="1"/>
</dbReference>
<dbReference type="Proteomes" id="UP000249377">
    <property type="component" value="Unassembled WGS sequence"/>
</dbReference>
<dbReference type="InterPro" id="IPR011004">
    <property type="entry name" value="Trimer_LpxA-like_sf"/>
</dbReference>
<dbReference type="InterPro" id="IPR051159">
    <property type="entry name" value="Hexapeptide_acetyltransf"/>
</dbReference>
<dbReference type="EMBL" id="QLYR01000006">
    <property type="protein sequence ID" value="RAQ28266.1"/>
    <property type="molecule type" value="Genomic_DNA"/>
</dbReference>
<protein>
    <submittedName>
        <fullName evidence="6">Sugar O-acetyltransferase</fullName>
    </submittedName>
</protein>
<dbReference type="InterPro" id="IPR001451">
    <property type="entry name" value="Hexapep"/>
</dbReference>
<name>A0A328UDT4_9FIRM</name>
<dbReference type="PANTHER" id="PTHR23416">
    <property type="entry name" value="SIALIC ACID SYNTHASE-RELATED"/>
    <property type="match status" value="1"/>
</dbReference>
<reference evidence="6 7" key="1">
    <citation type="submission" date="2018-06" db="EMBL/GenBank/DDBJ databases">
        <title>Noncontiguous genome sequence of Ruminococcaceae bacterium ASD2818.</title>
        <authorList>
            <person name="Chaplin A.V."/>
            <person name="Sokolova S.R."/>
            <person name="Kochetkova T.O."/>
            <person name="Goltsov A.Y."/>
            <person name="Trofimov D.Y."/>
            <person name="Efimov B.A."/>
        </authorList>
    </citation>
    <scope>NUCLEOTIDE SEQUENCE [LARGE SCALE GENOMIC DNA]</scope>
    <source>
        <strain evidence="6 7">ASD2818</strain>
    </source>
</reference>
<proteinExistence type="inferred from homology"/>
<gene>
    <name evidence="6" type="ORF">DPQ25_09685</name>
</gene>
<sequence length="202" mass="21583">MTEKEKMLCGKYYDTRDLALRRLSSNAKDLMRVYNSLPAENMDLRNQIIHLLFGSCGENVRVNQPVWVDYGCNISLGANSLINMNCTLLDTGRITIGNNTLIGPDVKIYTAVHPVSAAARIYTDEAGKTAIRTQTAPVTIGNNVWIGGGTIILPGVTIGDNAVIGAGSVVTKPVPANTVACGNPCTIKKTLTGAYNRQAAKS</sequence>
<evidence type="ECO:0000256" key="4">
    <source>
        <dbReference type="ARBA" id="ARBA00023315"/>
    </source>
</evidence>
<dbReference type="GO" id="GO:0008374">
    <property type="term" value="F:O-acyltransferase activity"/>
    <property type="evidence" value="ECO:0007669"/>
    <property type="project" value="TreeGrafter"/>
</dbReference>
<evidence type="ECO:0000256" key="3">
    <source>
        <dbReference type="ARBA" id="ARBA00022737"/>
    </source>
</evidence>
<keyword evidence="2 6" id="KW-0808">Transferase</keyword>
<dbReference type="SMART" id="SM01266">
    <property type="entry name" value="Mac"/>
    <property type="match status" value="1"/>
</dbReference>
<dbReference type="FunFam" id="2.160.10.10:FF:000025">
    <property type="entry name" value="Hexapeptide-repeat containing-acetyltransferase"/>
    <property type="match status" value="1"/>
</dbReference>
<evidence type="ECO:0000256" key="2">
    <source>
        <dbReference type="ARBA" id="ARBA00022679"/>
    </source>
</evidence>
<dbReference type="Gene3D" id="2.160.10.10">
    <property type="entry name" value="Hexapeptide repeat proteins"/>
    <property type="match status" value="1"/>
</dbReference>
<dbReference type="PANTHER" id="PTHR23416:SF23">
    <property type="entry name" value="ACETYLTRANSFERASE C18B11.09C-RELATED"/>
    <property type="match status" value="1"/>
</dbReference>
<dbReference type="Pfam" id="PF12464">
    <property type="entry name" value="Mac"/>
    <property type="match status" value="1"/>
</dbReference>
<organism evidence="6 7">
    <name type="scientific">Hydrogeniiclostridium mannosilyticum</name>
    <dbReference type="NCBI Taxonomy" id="2764322"/>
    <lineage>
        <taxon>Bacteria</taxon>
        <taxon>Bacillati</taxon>
        <taxon>Bacillota</taxon>
        <taxon>Clostridia</taxon>
        <taxon>Eubacteriales</taxon>
        <taxon>Acutalibacteraceae</taxon>
        <taxon>Hydrogeniiclostridium</taxon>
    </lineage>
</organism>
<dbReference type="AlphaFoldDB" id="A0A328UDT4"/>
<dbReference type="GO" id="GO:0016407">
    <property type="term" value="F:acetyltransferase activity"/>
    <property type="evidence" value="ECO:0007669"/>
    <property type="project" value="InterPro"/>
</dbReference>